<evidence type="ECO:0000256" key="3">
    <source>
        <dbReference type="ARBA" id="ARBA00022679"/>
    </source>
</evidence>
<dbReference type="InterPro" id="IPR000719">
    <property type="entry name" value="Prot_kinase_dom"/>
</dbReference>
<dbReference type="SUPFAM" id="SSF56112">
    <property type="entry name" value="Protein kinase-like (PK-like)"/>
    <property type="match status" value="1"/>
</dbReference>
<dbReference type="Gene3D" id="1.10.510.10">
    <property type="entry name" value="Transferase(Phosphotransferase) domain 1"/>
    <property type="match status" value="1"/>
</dbReference>
<evidence type="ECO:0000256" key="5">
    <source>
        <dbReference type="ARBA" id="ARBA00022777"/>
    </source>
</evidence>
<proteinExistence type="predicted"/>
<evidence type="ECO:0000256" key="7">
    <source>
        <dbReference type="ARBA" id="ARBA00047899"/>
    </source>
</evidence>
<evidence type="ECO:0000259" key="10">
    <source>
        <dbReference type="PROSITE" id="PS50011"/>
    </source>
</evidence>
<feature type="domain" description="Protein kinase" evidence="10">
    <location>
        <begin position="21"/>
        <end position="301"/>
    </location>
</feature>
<evidence type="ECO:0000256" key="2">
    <source>
        <dbReference type="ARBA" id="ARBA00022527"/>
    </source>
</evidence>
<organism evidence="11 12">
    <name type="scientific">Sphaerospermopsis torques-reginae ITEP-024</name>
    <dbReference type="NCBI Taxonomy" id="984208"/>
    <lineage>
        <taxon>Bacteria</taxon>
        <taxon>Bacillati</taxon>
        <taxon>Cyanobacteriota</taxon>
        <taxon>Cyanophyceae</taxon>
        <taxon>Nostocales</taxon>
        <taxon>Aphanizomenonaceae</taxon>
        <taxon>Sphaerospermopsis</taxon>
        <taxon>Sphaerospermopsis torques-reginae</taxon>
    </lineage>
</organism>
<reference evidence="11 12" key="1">
    <citation type="journal article" date="2022" name="J. Am. Chem. Soc.">
        <title>Biosynthesis of Guanitoxin Enables Global Environmental Detection in Freshwater Cyanobacteria.</title>
        <authorList>
            <person name="Lima S.T."/>
            <person name="Fallon T.R."/>
            <person name="Cordoza J.L."/>
            <person name="Chekan J.R."/>
            <person name="Delbaje E."/>
            <person name="Hopiavuori A.R."/>
            <person name="Alvarenga D.O."/>
            <person name="Wood S.M."/>
            <person name="Luhavaya H."/>
            <person name="Baumgartner J.T."/>
            <person name="Dorr F.A."/>
            <person name="Etchegaray A."/>
            <person name="Pinto E."/>
            <person name="McKinnie S.M.K."/>
            <person name="Fiore M.F."/>
            <person name="Moore B.S."/>
        </authorList>
    </citation>
    <scope>NUCLEOTIDE SEQUENCE [LARGE SCALE GENOMIC DNA]</scope>
    <source>
        <strain evidence="11 12">ITEP-024</strain>
    </source>
</reference>
<keyword evidence="4 9" id="KW-0547">Nucleotide-binding</keyword>
<dbReference type="EC" id="2.7.11.1" evidence="1"/>
<dbReference type="GO" id="GO:0004674">
    <property type="term" value="F:protein serine/threonine kinase activity"/>
    <property type="evidence" value="ECO:0007669"/>
    <property type="project" value="UniProtKB-KW"/>
</dbReference>
<keyword evidence="6 9" id="KW-0067">ATP-binding</keyword>
<dbReference type="Proteomes" id="UP000826540">
    <property type="component" value="Chromosome"/>
</dbReference>
<evidence type="ECO:0000256" key="1">
    <source>
        <dbReference type="ARBA" id="ARBA00012513"/>
    </source>
</evidence>
<evidence type="ECO:0000313" key="12">
    <source>
        <dbReference type="Proteomes" id="UP000826540"/>
    </source>
</evidence>
<gene>
    <name evidence="11" type="ORF">K2F26_18290</name>
</gene>
<dbReference type="Pfam" id="PF00069">
    <property type="entry name" value="Pkinase"/>
    <property type="match status" value="1"/>
</dbReference>
<comment type="catalytic activity">
    <reaction evidence="7">
        <text>L-threonyl-[protein] + ATP = O-phospho-L-threonyl-[protein] + ADP + H(+)</text>
        <dbReference type="Rhea" id="RHEA:46608"/>
        <dbReference type="Rhea" id="RHEA-COMP:11060"/>
        <dbReference type="Rhea" id="RHEA-COMP:11605"/>
        <dbReference type="ChEBI" id="CHEBI:15378"/>
        <dbReference type="ChEBI" id="CHEBI:30013"/>
        <dbReference type="ChEBI" id="CHEBI:30616"/>
        <dbReference type="ChEBI" id="CHEBI:61977"/>
        <dbReference type="ChEBI" id="CHEBI:456216"/>
        <dbReference type="EC" id="2.7.11.1"/>
    </reaction>
</comment>
<evidence type="ECO:0000256" key="9">
    <source>
        <dbReference type="PROSITE-ProRule" id="PRU10141"/>
    </source>
</evidence>
<dbReference type="PROSITE" id="PS00108">
    <property type="entry name" value="PROTEIN_KINASE_ST"/>
    <property type="match status" value="1"/>
</dbReference>
<name>A0ABX8WWJ5_9CYAN</name>
<protein>
    <recommendedName>
        <fullName evidence="1">non-specific serine/threonine protein kinase</fullName>
        <ecNumber evidence="1">2.7.11.1</ecNumber>
    </recommendedName>
</protein>
<dbReference type="Gene3D" id="3.30.200.20">
    <property type="entry name" value="Phosphorylase Kinase, domain 1"/>
    <property type="match status" value="1"/>
</dbReference>
<evidence type="ECO:0000256" key="6">
    <source>
        <dbReference type="ARBA" id="ARBA00022840"/>
    </source>
</evidence>
<keyword evidence="12" id="KW-1185">Reference proteome</keyword>
<dbReference type="SMART" id="SM00220">
    <property type="entry name" value="S_TKc"/>
    <property type="match status" value="1"/>
</dbReference>
<dbReference type="Gene3D" id="3.40.1000.10">
    <property type="entry name" value="Mog1/PsbP, alpha/beta/alpha sandwich"/>
    <property type="match status" value="1"/>
</dbReference>
<dbReference type="InterPro" id="IPR008271">
    <property type="entry name" value="Ser/Thr_kinase_AS"/>
</dbReference>
<dbReference type="PANTHER" id="PTHR24363:SF0">
    <property type="entry name" value="SERINE_THREONINE KINASE LIKE DOMAIN CONTAINING 1"/>
    <property type="match status" value="1"/>
</dbReference>
<dbReference type="PANTHER" id="PTHR24363">
    <property type="entry name" value="SERINE/THREONINE PROTEIN KINASE"/>
    <property type="match status" value="1"/>
</dbReference>
<dbReference type="InterPro" id="IPR011009">
    <property type="entry name" value="Kinase-like_dom_sf"/>
</dbReference>
<sequence>MLPSLNKNLVGKIISGKKGRYEIISELGHGGFGKTYLAQDLDHDYQKCVVKQLLPNQDKKLTLQEFRKIKELFAKEAQHLEKLNHPQIPKLKEYIIINKKLSLIAKQEFYIVEEYIEGHELRQELIPTQRLSNDQVWEILYNIVKVLAFVHSKALIHRDIKPENIIIRKKDGKLFLIDFGYVKDMTELKKIKSVIVMTSEPYTPMEQKDGFPTFTTDIYAVGMIGIEALTGIHPDVRHQKYITIDDKTEKFIWRDSAGEELSQELADVIDKMVHPDWQKRYNTATQALEALEKIRPLHPVQRIQRNEEVNIIPVTTENPGLVLVSRQMLGSVLNTVLTLPEVITITPEVESSNTQIINEELLSRNVVIIAGISTALAVGFLSFNIVSSGKADKQKPQPQETIITEPKDENLTKTHVDDTKYMSFSIKYSDKWTATPIQPGEEEKVKLSPNDKTANNNCAVELIVHIADLGKALSLDEYKNTALNRITQDSNNSSIVLNDSKKLSTYDAYQIMFNRQEDGCQLKKLERGTVSFKKGYYIIYQAPEQDDKRLWPVVEKMIDSFEIKDGK</sequence>
<evidence type="ECO:0000256" key="8">
    <source>
        <dbReference type="ARBA" id="ARBA00048679"/>
    </source>
</evidence>
<dbReference type="RefSeq" id="WP_220608935.1">
    <property type="nucleotide sequence ID" value="NZ_CP080598.1"/>
</dbReference>
<accession>A0ABX8WWJ5</accession>
<dbReference type="EMBL" id="CP080598">
    <property type="protein sequence ID" value="QYX30799.1"/>
    <property type="molecule type" value="Genomic_DNA"/>
</dbReference>
<keyword evidence="3" id="KW-0808">Transferase</keyword>
<dbReference type="PROSITE" id="PS50011">
    <property type="entry name" value="PROTEIN_KINASE_DOM"/>
    <property type="match status" value="1"/>
</dbReference>
<dbReference type="PROSITE" id="PS00107">
    <property type="entry name" value="PROTEIN_KINASE_ATP"/>
    <property type="match status" value="1"/>
</dbReference>
<dbReference type="CDD" id="cd14014">
    <property type="entry name" value="STKc_PknB_like"/>
    <property type="match status" value="1"/>
</dbReference>
<feature type="binding site" evidence="9">
    <location>
        <position position="51"/>
    </location>
    <ligand>
        <name>ATP</name>
        <dbReference type="ChEBI" id="CHEBI:30616"/>
    </ligand>
</feature>
<dbReference type="InterPro" id="IPR017441">
    <property type="entry name" value="Protein_kinase_ATP_BS"/>
</dbReference>
<keyword evidence="2 11" id="KW-0723">Serine/threonine-protein kinase</keyword>
<evidence type="ECO:0000256" key="4">
    <source>
        <dbReference type="ARBA" id="ARBA00022741"/>
    </source>
</evidence>
<comment type="catalytic activity">
    <reaction evidence="8">
        <text>L-seryl-[protein] + ATP = O-phospho-L-seryl-[protein] + ADP + H(+)</text>
        <dbReference type="Rhea" id="RHEA:17989"/>
        <dbReference type="Rhea" id="RHEA-COMP:9863"/>
        <dbReference type="Rhea" id="RHEA-COMP:11604"/>
        <dbReference type="ChEBI" id="CHEBI:15378"/>
        <dbReference type="ChEBI" id="CHEBI:29999"/>
        <dbReference type="ChEBI" id="CHEBI:30616"/>
        <dbReference type="ChEBI" id="CHEBI:83421"/>
        <dbReference type="ChEBI" id="CHEBI:456216"/>
        <dbReference type="EC" id="2.7.11.1"/>
    </reaction>
</comment>
<evidence type="ECO:0000313" key="11">
    <source>
        <dbReference type="EMBL" id="QYX30799.1"/>
    </source>
</evidence>
<keyword evidence="5 11" id="KW-0418">Kinase</keyword>